<reference evidence="1" key="1">
    <citation type="journal article" date="2014" name="Int. J. Syst. Evol. Microbiol.">
        <title>Complete genome sequence of Corynebacterium casei LMG S-19264T (=DSM 44701T), isolated from a smear-ripened cheese.</title>
        <authorList>
            <consortium name="US DOE Joint Genome Institute (JGI-PGF)"/>
            <person name="Walter F."/>
            <person name="Albersmeier A."/>
            <person name="Kalinowski J."/>
            <person name="Ruckert C."/>
        </authorList>
    </citation>
    <scope>NUCLEOTIDE SEQUENCE</scope>
    <source>
        <strain evidence="1">CGMCC 1.15330</strain>
    </source>
</reference>
<dbReference type="AlphaFoldDB" id="A0A916T323"/>
<evidence type="ECO:0000313" key="2">
    <source>
        <dbReference type="Proteomes" id="UP000623067"/>
    </source>
</evidence>
<dbReference type="EMBL" id="BMIH01000002">
    <property type="protein sequence ID" value="GGB25852.1"/>
    <property type="molecule type" value="Genomic_DNA"/>
</dbReference>
<accession>A0A916T323</accession>
<name>A0A916T323_9SPHN</name>
<sequence length="57" mass="5794">MSRVKLTLFGASGLARNGAAAAAERRGANDQADRRGLTPVELAAIEAMNRPAGAVTA</sequence>
<gene>
    <name evidence="1" type="ORF">GCM10011380_14310</name>
</gene>
<organism evidence="1 2">
    <name type="scientific">Sphingomonas metalli</name>
    <dbReference type="NCBI Taxonomy" id="1779358"/>
    <lineage>
        <taxon>Bacteria</taxon>
        <taxon>Pseudomonadati</taxon>
        <taxon>Pseudomonadota</taxon>
        <taxon>Alphaproteobacteria</taxon>
        <taxon>Sphingomonadales</taxon>
        <taxon>Sphingomonadaceae</taxon>
        <taxon>Sphingomonas</taxon>
    </lineage>
</organism>
<reference evidence="1" key="2">
    <citation type="submission" date="2020-09" db="EMBL/GenBank/DDBJ databases">
        <authorList>
            <person name="Sun Q."/>
            <person name="Zhou Y."/>
        </authorList>
    </citation>
    <scope>NUCLEOTIDE SEQUENCE</scope>
    <source>
        <strain evidence="1">CGMCC 1.15330</strain>
    </source>
</reference>
<proteinExistence type="predicted"/>
<protein>
    <submittedName>
        <fullName evidence="1">Uncharacterized protein</fullName>
    </submittedName>
</protein>
<evidence type="ECO:0000313" key="1">
    <source>
        <dbReference type="EMBL" id="GGB25852.1"/>
    </source>
</evidence>
<dbReference type="RefSeq" id="WP_188658063.1">
    <property type="nucleotide sequence ID" value="NZ_BMIH01000002.1"/>
</dbReference>
<dbReference type="Proteomes" id="UP000623067">
    <property type="component" value="Unassembled WGS sequence"/>
</dbReference>
<keyword evidence="2" id="KW-1185">Reference proteome</keyword>
<comment type="caution">
    <text evidence="1">The sequence shown here is derived from an EMBL/GenBank/DDBJ whole genome shotgun (WGS) entry which is preliminary data.</text>
</comment>